<keyword evidence="3 8" id="KW-0808">Transferase</keyword>
<sequence length="283" mass="30301">MDAEADCWACRARVTVPYVDGRSALLFKCGCCFGLGTVVILPEVLFGVPLILGCVLAAALAGTIFFNLAAAVLRSPGTPRSYVTSLPGEAPRGAFDGAVCNCCVMDMDHHCLFLGTCVGRRNHRHFLLLLVTAILGCLYATACCACLLTRRRREVAGLYLAALMPGYTRSGVLGLLATLPRMLLLLPPWLAATVYVAALSVAIAAGACALLGLQARLLSRGLMYVDSLQRPATSPSRRELLMAGARRIFGSDHPLLWAWPRWRAPPGSVEAATRDGSAGWKRR</sequence>
<keyword evidence="6 8" id="KW-0472">Membrane</keyword>
<dbReference type="AlphaFoldDB" id="A0AAW1RAW2"/>
<dbReference type="InterPro" id="IPR001594">
    <property type="entry name" value="Palmitoyltrfase_DHHC"/>
</dbReference>
<dbReference type="PANTHER" id="PTHR12246">
    <property type="entry name" value="PALMITOYLTRANSFERASE ZDHHC16"/>
    <property type="match status" value="1"/>
</dbReference>
<comment type="caution">
    <text evidence="10">The sequence shown here is derived from an EMBL/GenBank/DDBJ whole genome shotgun (WGS) entry which is preliminary data.</text>
</comment>
<dbReference type="GO" id="GO:0016020">
    <property type="term" value="C:membrane"/>
    <property type="evidence" value="ECO:0007669"/>
    <property type="project" value="UniProtKB-SubCell"/>
</dbReference>
<comment type="similarity">
    <text evidence="2 8">Belongs to the DHHC palmitoyltransferase family.</text>
</comment>
<feature type="transmembrane region" description="Helical" evidence="8">
    <location>
        <begin position="23"/>
        <end position="41"/>
    </location>
</feature>
<evidence type="ECO:0000256" key="5">
    <source>
        <dbReference type="ARBA" id="ARBA00022989"/>
    </source>
</evidence>
<evidence type="ECO:0000256" key="6">
    <source>
        <dbReference type="ARBA" id="ARBA00023136"/>
    </source>
</evidence>
<accession>A0AAW1RAW2</accession>
<evidence type="ECO:0000313" key="10">
    <source>
        <dbReference type="EMBL" id="KAK9830973.1"/>
    </source>
</evidence>
<feature type="domain" description="Palmitoyltransferase DHHC" evidence="9">
    <location>
        <begin position="99"/>
        <end position="222"/>
    </location>
</feature>
<proteinExistence type="inferred from homology"/>
<evidence type="ECO:0000259" key="9">
    <source>
        <dbReference type="Pfam" id="PF01529"/>
    </source>
</evidence>
<dbReference type="GO" id="GO:0019706">
    <property type="term" value="F:protein-cysteine S-palmitoyltransferase activity"/>
    <property type="evidence" value="ECO:0007669"/>
    <property type="project" value="UniProtKB-EC"/>
</dbReference>
<evidence type="ECO:0000256" key="2">
    <source>
        <dbReference type="ARBA" id="ARBA00008574"/>
    </source>
</evidence>
<evidence type="ECO:0000256" key="8">
    <source>
        <dbReference type="RuleBase" id="RU079119"/>
    </source>
</evidence>
<dbReference type="PROSITE" id="PS50216">
    <property type="entry name" value="DHHC"/>
    <property type="match status" value="1"/>
</dbReference>
<keyword evidence="5 8" id="KW-1133">Transmembrane helix</keyword>
<name>A0AAW1RAW2_9CHLO</name>
<comment type="catalytic activity">
    <reaction evidence="8">
        <text>L-cysteinyl-[protein] + hexadecanoyl-CoA = S-hexadecanoyl-L-cysteinyl-[protein] + CoA</text>
        <dbReference type="Rhea" id="RHEA:36683"/>
        <dbReference type="Rhea" id="RHEA-COMP:10131"/>
        <dbReference type="Rhea" id="RHEA-COMP:11032"/>
        <dbReference type="ChEBI" id="CHEBI:29950"/>
        <dbReference type="ChEBI" id="CHEBI:57287"/>
        <dbReference type="ChEBI" id="CHEBI:57379"/>
        <dbReference type="ChEBI" id="CHEBI:74151"/>
        <dbReference type="EC" id="2.3.1.225"/>
    </reaction>
</comment>
<keyword evidence="4 8" id="KW-0812">Transmembrane</keyword>
<gene>
    <name evidence="10" type="ORF">WJX81_004407</name>
</gene>
<keyword evidence="7 8" id="KW-0012">Acyltransferase</keyword>
<evidence type="ECO:0000256" key="7">
    <source>
        <dbReference type="ARBA" id="ARBA00023315"/>
    </source>
</evidence>
<feature type="transmembrane region" description="Helical" evidence="8">
    <location>
        <begin position="126"/>
        <end position="148"/>
    </location>
</feature>
<dbReference type="Pfam" id="PF01529">
    <property type="entry name" value="DHHC"/>
    <property type="match status" value="1"/>
</dbReference>
<reference evidence="10 11" key="1">
    <citation type="journal article" date="2024" name="Nat. Commun.">
        <title>Phylogenomics reveals the evolutionary origins of lichenization in chlorophyte algae.</title>
        <authorList>
            <person name="Puginier C."/>
            <person name="Libourel C."/>
            <person name="Otte J."/>
            <person name="Skaloud P."/>
            <person name="Haon M."/>
            <person name="Grisel S."/>
            <person name="Petersen M."/>
            <person name="Berrin J.G."/>
            <person name="Delaux P.M."/>
            <person name="Dal Grande F."/>
            <person name="Keller J."/>
        </authorList>
    </citation>
    <scope>NUCLEOTIDE SEQUENCE [LARGE SCALE GENOMIC DNA]</scope>
    <source>
        <strain evidence="10 11">SAG 245.80</strain>
    </source>
</reference>
<dbReference type="Proteomes" id="UP001445335">
    <property type="component" value="Unassembled WGS sequence"/>
</dbReference>
<evidence type="ECO:0000256" key="4">
    <source>
        <dbReference type="ARBA" id="ARBA00022692"/>
    </source>
</evidence>
<evidence type="ECO:0000313" key="11">
    <source>
        <dbReference type="Proteomes" id="UP001445335"/>
    </source>
</evidence>
<organism evidence="10 11">
    <name type="scientific">Elliptochloris bilobata</name>
    <dbReference type="NCBI Taxonomy" id="381761"/>
    <lineage>
        <taxon>Eukaryota</taxon>
        <taxon>Viridiplantae</taxon>
        <taxon>Chlorophyta</taxon>
        <taxon>core chlorophytes</taxon>
        <taxon>Trebouxiophyceae</taxon>
        <taxon>Trebouxiophyceae incertae sedis</taxon>
        <taxon>Elliptochloris clade</taxon>
        <taxon>Elliptochloris</taxon>
    </lineage>
</organism>
<feature type="transmembrane region" description="Helical" evidence="8">
    <location>
        <begin position="189"/>
        <end position="213"/>
    </location>
</feature>
<comment type="domain">
    <text evidence="8">The DHHC domain is required for palmitoyltransferase activity.</text>
</comment>
<comment type="subcellular location">
    <subcellularLocation>
        <location evidence="1">Membrane</location>
        <topology evidence="1">Multi-pass membrane protein</topology>
    </subcellularLocation>
</comment>
<dbReference type="InterPro" id="IPR039859">
    <property type="entry name" value="PFA4/ZDH16/20/ERF2-like"/>
</dbReference>
<keyword evidence="11" id="KW-1185">Reference proteome</keyword>
<feature type="transmembrane region" description="Helical" evidence="8">
    <location>
        <begin position="155"/>
        <end position="177"/>
    </location>
</feature>
<feature type="transmembrane region" description="Helical" evidence="8">
    <location>
        <begin position="48"/>
        <end position="73"/>
    </location>
</feature>
<dbReference type="EMBL" id="JALJOU010000048">
    <property type="protein sequence ID" value="KAK9830973.1"/>
    <property type="molecule type" value="Genomic_DNA"/>
</dbReference>
<evidence type="ECO:0000256" key="3">
    <source>
        <dbReference type="ARBA" id="ARBA00022679"/>
    </source>
</evidence>
<dbReference type="EC" id="2.3.1.225" evidence="8"/>
<evidence type="ECO:0000256" key="1">
    <source>
        <dbReference type="ARBA" id="ARBA00004141"/>
    </source>
</evidence>
<protein>
    <recommendedName>
        <fullName evidence="8">S-acyltransferase</fullName>
        <ecNumber evidence="8">2.3.1.225</ecNumber>
    </recommendedName>
    <alternativeName>
        <fullName evidence="8">Palmitoyltransferase</fullName>
    </alternativeName>
</protein>